<dbReference type="Gene3D" id="1.10.287.70">
    <property type="match status" value="1"/>
</dbReference>
<evidence type="ECO:0000256" key="7">
    <source>
        <dbReference type="ARBA" id="ARBA00023170"/>
    </source>
</evidence>
<keyword evidence="4 9" id="KW-0812">Transmembrane</keyword>
<keyword evidence="3" id="KW-1003">Cell membrane</keyword>
<dbReference type="Proteomes" id="UP001153737">
    <property type="component" value="Chromosome 14"/>
</dbReference>
<feature type="transmembrane region" description="Helical" evidence="9">
    <location>
        <begin position="86"/>
        <end position="105"/>
    </location>
</feature>
<feature type="transmembrane region" description="Helical" evidence="9">
    <location>
        <begin position="360"/>
        <end position="380"/>
    </location>
</feature>
<evidence type="ECO:0000256" key="9">
    <source>
        <dbReference type="SAM" id="Phobius"/>
    </source>
</evidence>
<feature type="transmembrane region" description="Helical" evidence="9">
    <location>
        <begin position="156"/>
        <end position="183"/>
    </location>
</feature>
<evidence type="ECO:0000256" key="6">
    <source>
        <dbReference type="ARBA" id="ARBA00023136"/>
    </source>
</evidence>
<dbReference type="AlphaFoldDB" id="A0A9P0DP95"/>
<dbReference type="GO" id="GO:0005886">
    <property type="term" value="C:plasma membrane"/>
    <property type="evidence" value="ECO:0007669"/>
    <property type="project" value="UniProtKB-SubCell"/>
</dbReference>
<name>A0A9P0DP95_PHACE</name>
<dbReference type="GO" id="GO:0050906">
    <property type="term" value="P:detection of stimulus involved in sensory perception"/>
    <property type="evidence" value="ECO:0007669"/>
    <property type="project" value="UniProtKB-ARBA"/>
</dbReference>
<dbReference type="PANTHER" id="PTHR42643">
    <property type="entry name" value="IONOTROPIC RECEPTOR 20A-RELATED"/>
    <property type="match status" value="1"/>
</dbReference>
<proteinExistence type="inferred from homology"/>
<dbReference type="OrthoDB" id="6500454at2759"/>
<keyword evidence="7" id="KW-0675">Receptor</keyword>
<sequence>MLSKKYNFTTDYREATEDISVGSSEAVTRTVEKGKANVGIGGVYVTPNKLSRVGVTRSHSLDCAAFTSLSSTALPRYRAIMGPFHWTVWMALVIIYLFGIFPLSFSEKHTLKHLIKNPEEIENMFWYVYGTFTNCFTFTGEKSWSRADKVATRLLIVFYWLFTIIVTACYTGSIIAFVTLPVYPAVVDTIDQLKGGRYQIGILDKGEWPKLFVNYSDPSTEKLLKNLDLVPDVKSGLRNASTTFFWNYAFMGSKAELDFILRTNMTMKNKRSILHVSEQCLVPFSVAIILPKKSVYGEILNRGIEHIIQSGLLNKIIFDVEWEMMRSSSGKLLAANSRPSTTKTLTYEDRALTLDDTQGMFLLLGAGCLIGAAALTSEWFGGCFKFFTKKATINS</sequence>
<dbReference type="GO" id="GO:0015276">
    <property type="term" value="F:ligand-gated monoatomic ion channel activity"/>
    <property type="evidence" value="ECO:0007669"/>
    <property type="project" value="InterPro"/>
</dbReference>
<keyword evidence="12" id="KW-1185">Reference proteome</keyword>
<dbReference type="SUPFAM" id="SSF53850">
    <property type="entry name" value="Periplasmic binding protein-like II"/>
    <property type="match status" value="1"/>
</dbReference>
<reference evidence="11" key="2">
    <citation type="submission" date="2022-10" db="EMBL/GenBank/DDBJ databases">
        <authorList>
            <consortium name="ENA_rothamsted_submissions"/>
            <consortium name="culmorum"/>
            <person name="King R."/>
        </authorList>
    </citation>
    <scope>NUCLEOTIDE SEQUENCE</scope>
</reference>
<accession>A0A9P0DP95</accession>
<evidence type="ECO:0000256" key="8">
    <source>
        <dbReference type="ARBA" id="ARBA00023180"/>
    </source>
</evidence>
<evidence type="ECO:0000259" key="10">
    <source>
        <dbReference type="Pfam" id="PF00060"/>
    </source>
</evidence>
<keyword evidence="5 9" id="KW-1133">Transmembrane helix</keyword>
<dbReference type="InterPro" id="IPR052192">
    <property type="entry name" value="Insect_Ionotropic_Sensory_Rcpt"/>
</dbReference>
<comment type="similarity">
    <text evidence="2">Belongs to the glutamate-gated ion channel (TC 1.A.10.1) family.</text>
</comment>
<protein>
    <recommendedName>
        <fullName evidence="10">Ionotropic glutamate receptor C-terminal domain-containing protein</fullName>
    </recommendedName>
</protein>
<evidence type="ECO:0000256" key="4">
    <source>
        <dbReference type="ARBA" id="ARBA00022692"/>
    </source>
</evidence>
<evidence type="ECO:0000313" key="11">
    <source>
        <dbReference type="EMBL" id="CAH1153240.1"/>
    </source>
</evidence>
<feature type="domain" description="Ionotropic glutamate receptor C-terminal" evidence="10">
    <location>
        <begin position="86"/>
        <end position="368"/>
    </location>
</feature>
<reference evidence="11" key="1">
    <citation type="submission" date="2022-01" db="EMBL/GenBank/DDBJ databases">
        <authorList>
            <person name="King R."/>
        </authorList>
    </citation>
    <scope>NUCLEOTIDE SEQUENCE</scope>
</reference>
<dbReference type="PANTHER" id="PTHR42643:SF24">
    <property type="entry name" value="IONOTROPIC RECEPTOR 60A"/>
    <property type="match status" value="1"/>
</dbReference>
<evidence type="ECO:0000256" key="3">
    <source>
        <dbReference type="ARBA" id="ARBA00022475"/>
    </source>
</evidence>
<evidence type="ECO:0000256" key="5">
    <source>
        <dbReference type="ARBA" id="ARBA00022989"/>
    </source>
</evidence>
<comment type="subcellular location">
    <subcellularLocation>
        <location evidence="1">Cell membrane</location>
        <topology evidence="1">Multi-pass membrane protein</topology>
    </subcellularLocation>
</comment>
<keyword evidence="6 9" id="KW-0472">Membrane</keyword>
<dbReference type="InterPro" id="IPR001320">
    <property type="entry name" value="Iontro_rcpt_C"/>
</dbReference>
<dbReference type="Pfam" id="PF00060">
    <property type="entry name" value="Lig_chan"/>
    <property type="match status" value="1"/>
</dbReference>
<keyword evidence="8" id="KW-0325">Glycoprotein</keyword>
<organism evidence="11 12">
    <name type="scientific">Phaedon cochleariae</name>
    <name type="common">Mustard beetle</name>
    <dbReference type="NCBI Taxonomy" id="80249"/>
    <lineage>
        <taxon>Eukaryota</taxon>
        <taxon>Metazoa</taxon>
        <taxon>Ecdysozoa</taxon>
        <taxon>Arthropoda</taxon>
        <taxon>Hexapoda</taxon>
        <taxon>Insecta</taxon>
        <taxon>Pterygota</taxon>
        <taxon>Neoptera</taxon>
        <taxon>Endopterygota</taxon>
        <taxon>Coleoptera</taxon>
        <taxon>Polyphaga</taxon>
        <taxon>Cucujiformia</taxon>
        <taxon>Chrysomeloidea</taxon>
        <taxon>Chrysomelidae</taxon>
        <taxon>Chrysomelinae</taxon>
        <taxon>Chrysomelini</taxon>
        <taxon>Phaedon</taxon>
    </lineage>
</organism>
<evidence type="ECO:0000256" key="2">
    <source>
        <dbReference type="ARBA" id="ARBA00008685"/>
    </source>
</evidence>
<evidence type="ECO:0000313" key="12">
    <source>
        <dbReference type="Proteomes" id="UP001153737"/>
    </source>
</evidence>
<dbReference type="EMBL" id="OU896720">
    <property type="protein sequence ID" value="CAH1153240.1"/>
    <property type="molecule type" value="Genomic_DNA"/>
</dbReference>
<evidence type="ECO:0000256" key="1">
    <source>
        <dbReference type="ARBA" id="ARBA00004651"/>
    </source>
</evidence>
<gene>
    <name evidence="11" type="ORF">PHAECO_LOCUS4411</name>
</gene>